<evidence type="ECO:0000313" key="6">
    <source>
        <dbReference type="Proteomes" id="UP000322915"/>
    </source>
</evidence>
<dbReference type="InterPro" id="IPR045569">
    <property type="entry name" value="Metalloprtase-TldD/E_C"/>
</dbReference>
<reference evidence="5 6" key="1">
    <citation type="submission" date="2019-01" db="EMBL/GenBank/DDBJ databases">
        <title>Genome sequences of marine Pseudoalteromonas species.</title>
        <authorList>
            <person name="Boraston A.B."/>
            <person name="Hehemann J.-H."/>
            <person name="Vickers C.J."/>
            <person name="Salama-Alber O."/>
            <person name="Abe K."/>
            <person name="Hettle A.J."/>
        </authorList>
    </citation>
    <scope>NUCLEOTIDE SEQUENCE [LARGE SCALE GENOMIC DNA]</scope>
    <source>
        <strain evidence="5 6">PS47</strain>
    </source>
</reference>
<keyword evidence="5" id="KW-0378">Hydrolase</keyword>
<name>A0ABQ6RJM4_9GAMM</name>
<evidence type="ECO:0000256" key="1">
    <source>
        <dbReference type="ARBA" id="ARBA00005836"/>
    </source>
</evidence>
<dbReference type="SUPFAM" id="SSF111283">
    <property type="entry name" value="Putative modulator of DNA gyrase, PmbA/TldD"/>
    <property type="match status" value="1"/>
</dbReference>
<dbReference type="InterPro" id="IPR035068">
    <property type="entry name" value="TldD/PmbA_N"/>
</dbReference>
<sequence length="449" mass="47852">MKSQQNDPIYSQISQVKDAVSEVLEHAKKLGATAAEAAMSSTSGLSVSTRMGEVETIEFNQDGGLGISVYVGNNKGSASTADLNPKTLRTVVEKAIDIAKFTSDDPFNGVADKELLEFNPKDLDLYHPWDVSPEEGIELCHAAEQAALNADERIVNSDGASFSSHQGLRVYGNSHGLIAGFPRTRHSISTMVIGQDGEHMQRDSAYTVARDQAGLNDAAAVGLEAAAETLAKLNSQKLGTMKVPVIFRADIANSLFGHLVSAIGGGALYRKSSFLLDSLGTQVFSNCVNIAERPHILKGLASSPFDSEGVKTFDREIIQGGELQTYLLASYAARKMNMMPTGHAGGIHNWLVEQTHSDLTALLKTMDTGLLVTELMGQGVNTVTGDYSRGAAGFWVENGEIQYPVSEITIAGNLKDMFKGISAIGGDIERRGGIQTGSVLIEQMQIAGA</sequence>
<feature type="domain" description="Metalloprotease TldD/E central" evidence="4">
    <location>
        <begin position="126"/>
        <end position="233"/>
    </location>
</feature>
<dbReference type="Pfam" id="PF19290">
    <property type="entry name" value="PmbA_TldD_2nd"/>
    <property type="match status" value="1"/>
</dbReference>
<organism evidence="5 6">
    <name type="scientific">Pseudoalteromonas fuliginea</name>
    <dbReference type="NCBI Taxonomy" id="1872678"/>
    <lineage>
        <taxon>Bacteria</taxon>
        <taxon>Pseudomonadati</taxon>
        <taxon>Pseudomonadota</taxon>
        <taxon>Gammaproteobacteria</taxon>
        <taxon>Alteromonadales</taxon>
        <taxon>Pseudoalteromonadaceae</taxon>
        <taxon>Pseudoalteromonas</taxon>
    </lineage>
</organism>
<feature type="domain" description="Metalloprotease TldD/E N-terminal" evidence="2">
    <location>
        <begin position="35"/>
        <end position="99"/>
    </location>
</feature>
<dbReference type="RefSeq" id="WP_149605667.1">
    <property type="nucleotide sequence ID" value="NZ_SEUJ01000064.1"/>
</dbReference>
<keyword evidence="5" id="KW-0482">Metalloprotease</keyword>
<dbReference type="InterPro" id="IPR002510">
    <property type="entry name" value="Metalloprtase-TldD/E_N"/>
</dbReference>
<dbReference type="Pfam" id="PF01523">
    <property type="entry name" value="PmbA_TldD_1st"/>
    <property type="match status" value="1"/>
</dbReference>
<accession>A0ABQ6RJM4</accession>
<comment type="similarity">
    <text evidence="1">Belongs to the peptidase U62 family.</text>
</comment>
<evidence type="ECO:0000313" key="5">
    <source>
        <dbReference type="EMBL" id="KAA1158870.1"/>
    </source>
</evidence>
<evidence type="ECO:0000259" key="2">
    <source>
        <dbReference type="Pfam" id="PF01523"/>
    </source>
</evidence>
<gene>
    <name evidence="5" type="primary">pmbA</name>
    <name evidence="5" type="ORF">EU509_07480</name>
</gene>
<dbReference type="GO" id="GO:0008237">
    <property type="term" value="F:metallopeptidase activity"/>
    <property type="evidence" value="ECO:0007669"/>
    <property type="project" value="UniProtKB-KW"/>
</dbReference>
<proteinExistence type="inferred from homology"/>
<dbReference type="PANTHER" id="PTHR43421:SF1">
    <property type="entry name" value="METALLOPROTEASE PMBA"/>
    <property type="match status" value="1"/>
</dbReference>
<dbReference type="Pfam" id="PF19289">
    <property type="entry name" value="PmbA_TldD_3rd"/>
    <property type="match status" value="1"/>
</dbReference>
<dbReference type="PANTHER" id="PTHR43421">
    <property type="entry name" value="METALLOPROTEASE PMBA"/>
    <property type="match status" value="1"/>
</dbReference>
<dbReference type="InterPro" id="IPR045570">
    <property type="entry name" value="Metalloprtase-TldD/E_cen_dom"/>
</dbReference>
<protein>
    <submittedName>
        <fullName evidence="5">Metalloprotease PmbA</fullName>
    </submittedName>
</protein>
<dbReference type="InterPro" id="IPR047657">
    <property type="entry name" value="PmbA"/>
</dbReference>
<comment type="caution">
    <text evidence="5">The sequence shown here is derived from an EMBL/GenBank/DDBJ whole genome shotgun (WGS) entry which is preliminary data.</text>
</comment>
<dbReference type="Gene3D" id="3.30.2290.10">
    <property type="entry name" value="PmbA/TldD superfamily"/>
    <property type="match status" value="1"/>
</dbReference>
<keyword evidence="5" id="KW-0645">Protease</keyword>
<dbReference type="EMBL" id="SEUJ01000064">
    <property type="protein sequence ID" value="KAA1158870.1"/>
    <property type="molecule type" value="Genomic_DNA"/>
</dbReference>
<dbReference type="NCBIfam" id="NF008268">
    <property type="entry name" value="PRK11040.1"/>
    <property type="match status" value="1"/>
</dbReference>
<dbReference type="InterPro" id="IPR036059">
    <property type="entry name" value="TldD/PmbA_sf"/>
</dbReference>
<dbReference type="Proteomes" id="UP000322915">
    <property type="component" value="Unassembled WGS sequence"/>
</dbReference>
<evidence type="ECO:0000259" key="3">
    <source>
        <dbReference type="Pfam" id="PF19289"/>
    </source>
</evidence>
<keyword evidence="6" id="KW-1185">Reference proteome</keyword>
<evidence type="ECO:0000259" key="4">
    <source>
        <dbReference type="Pfam" id="PF19290"/>
    </source>
</evidence>
<feature type="domain" description="Metalloprotease TldD/E C-terminal" evidence="3">
    <location>
        <begin position="240"/>
        <end position="448"/>
    </location>
</feature>